<keyword evidence="1 3" id="KW-0808">Transferase</keyword>
<dbReference type="Proteomes" id="UP000195447">
    <property type="component" value="Unassembled WGS sequence"/>
</dbReference>
<protein>
    <submittedName>
        <fullName evidence="3">SAM-dependent methyltransferase</fullName>
    </submittedName>
</protein>
<dbReference type="EMBL" id="NFKM01000005">
    <property type="protein sequence ID" value="OUP61188.1"/>
    <property type="molecule type" value="Genomic_DNA"/>
</dbReference>
<comment type="caution">
    <text evidence="3">The sequence shown here is derived from an EMBL/GenBank/DDBJ whole genome shotgun (WGS) entry which is preliminary data.</text>
</comment>
<dbReference type="Gene3D" id="2.20.25.110">
    <property type="entry name" value="S-adenosyl-L-methionine-dependent methyltransferases"/>
    <property type="match status" value="1"/>
</dbReference>
<evidence type="ECO:0000259" key="2">
    <source>
        <dbReference type="Pfam" id="PF13649"/>
    </source>
</evidence>
<dbReference type="Pfam" id="PF13649">
    <property type="entry name" value="Methyltransf_25"/>
    <property type="match status" value="1"/>
</dbReference>
<evidence type="ECO:0000313" key="3">
    <source>
        <dbReference type="EMBL" id="OUP61188.1"/>
    </source>
</evidence>
<keyword evidence="3" id="KW-0489">Methyltransferase</keyword>
<accession>A0A1Y4LX65</accession>
<dbReference type="AlphaFoldDB" id="A0A1Y4LX65"/>
<evidence type="ECO:0000313" key="4">
    <source>
        <dbReference type="Proteomes" id="UP000195447"/>
    </source>
</evidence>
<feature type="domain" description="Methyltransferase" evidence="2">
    <location>
        <begin position="36"/>
        <end position="129"/>
    </location>
</feature>
<sequence>MIYDTLAQYYDALVKDEEASRMWVDWIESKCSPCDVLELACGSGEITEMLVQDGFDVSALDLSDEMIEQAKQKDVDNKIQFYCQDMKDLSNFSKFSAIFCLCDSFNYLLEKEEVSKFFKEVSDHLKDQGYFFFDTHSLDRLEEFEDEFNETGSFEDCDYQWSIMSEDDLIYQDFAFYFQEGHIVQEHHIQRVYDPVWLEKELSKHFNILSVKTDFDLEGIQEGEKYFYICQKK</sequence>
<dbReference type="SUPFAM" id="SSF53335">
    <property type="entry name" value="S-adenosyl-L-methionine-dependent methyltransferases"/>
    <property type="match status" value="1"/>
</dbReference>
<dbReference type="InterPro" id="IPR029063">
    <property type="entry name" value="SAM-dependent_MTases_sf"/>
</dbReference>
<dbReference type="InterPro" id="IPR041698">
    <property type="entry name" value="Methyltransf_25"/>
</dbReference>
<evidence type="ECO:0000256" key="1">
    <source>
        <dbReference type="ARBA" id="ARBA00022679"/>
    </source>
</evidence>
<dbReference type="GO" id="GO:0008168">
    <property type="term" value="F:methyltransferase activity"/>
    <property type="evidence" value="ECO:0007669"/>
    <property type="project" value="UniProtKB-KW"/>
</dbReference>
<dbReference type="PANTHER" id="PTHR43861">
    <property type="entry name" value="TRANS-ACONITATE 2-METHYLTRANSFERASE-RELATED"/>
    <property type="match status" value="1"/>
</dbReference>
<dbReference type="CDD" id="cd02440">
    <property type="entry name" value="AdoMet_MTases"/>
    <property type="match status" value="1"/>
</dbReference>
<keyword evidence="4" id="KW-1185">Reference proteome</keyword>
<proteinExistence type="predicted"/>
<name>A0A1Y4LX65_9FIRM</name>
<organism evidence="3 4">
    <name type="scientific">Faecalitalea cylindroides</name>
    <dbReference type="NCBI Taxonomy" id="39483"/>
    <lineage>
        <taxon>Bacteria</taxon>
        <taxon>Bacillati</taxon>
        <taxon>Bacillota</taxon>
        <taxon>Erysipelotrichia</taxon>
        <taxon>Erysipelotrichales</taxon>
        <taxon>Erysipelotrichaceae</taxon>
        <taxon>Faecalitalea</taxon>
    </lineage>
</organism>
<gene>
    <name evidence="3" type="ORF">B5F14_03635</name>
</gene>
<reference evidence="4" key="1">
    <citation type="submission" date="2017-04" db="EMBL/GenBank/DDBJ databases">
        <title>Function of individual gut microbiota members based on whole genome sequencing of pure cultures obtained from chicken caecum.</title>
        <authorList>
            <person name="Medvecky M."/>
            <person name="Cejkova D."/>
            <person name="Polansky O."/>
            <person name="Karasova D."/>
            <person name="Kubasova T."/>
            <person name="Cizek A."/>
            <person name="Rychlik I."/>
        </authorList>
    </citation>
    <scope>NUCLEOTIDE SEQUENCE [LARGE SCALE GENOMIC DNA]</scope>
    <source>
        <strain evidence="4">An178</strain>
    </source>
</reference>
<dbReference type="Gene3D" id="3.40.50.150">
    <property type="entry name" value="Vaccinia Virus protein VP39"/>
    <property type="match status" value="1"/>
</dbReference>
<dbReference type="GO" id="GO:0032259">
    <property type="term" value="P:methylation"/>
    <property type="evidence" value="ECO:0007669"/>
    <property type="project" value="UniProtKB-KW"/>
</dbReference>